<protein>
    <submittedName>
        <fullName evidence="1">Uncharacterized protein YpmB</fullName>
    </submittedName>
</protein>
<dbReference type="OrthoDB" id="2381181at2"/>
<comment type="caution">
    <text evidence="1">The sequence shown here is derived from an EMBL/GenBank/DDBJ whole genome shotgun (WGS) entry which is preliminary data.</text>
</comment>
<dbReference type="EMBL" id="QGGL01000003">
    <property type="protein sequence ID" value="PWK15589.1"/>
    <property type="molecule type" value="Genomic_DNA"/>
</dbReference>
<dbReference type="AlphaFoldDB" id="A0A316DEI3"/>
<gene>
    <name evidence="1" type="ORF">C7459_103126</name>
</gene>
<organism evidence="1 2">
    <name type="scientific">Tumebacillus permanentifrigoris</name>
    <dbReference type="NCBI Taxonomy" id="378543"/>
    <lineage>
        <taxon>Bacteria</taxon>
        <taxon>Bacillati</taxon>
        <taxon>Bacillota</taxon>
        <taxon>Bacilli</taxon>
        <taxon>Bacillales</taxon>
        <taxon>Alicyclobacillaceae</taxon>
        <taxon>Tumebacillus</taxon>
    </lineage>
</organism>
<evidence type="ECO:0000313" key="1">
    <source>
        <dbReference type="EMBL" id="PWK15589.1"/>
    </source>
</evidence>
<dbReference type="RefSeq" id="WP_109686777.1">
    <property type="nucleotide sequence ID" value="NZ_QGGL01000003.1"/>
</dbReference>
<proteinExistence type="predicted"/>
<accession>A0A316DEI3</accession>
<reference evidence="1 2" key="1">
    <citation type="submission" date="2018-05" db="EMBL/GenBank/DDBJ databases">
        <title>Genomic Encyclopedia of Type Strains, Phase IV (KMG-IV): sequencing the most valuable type-strain genomes for metagenomic binning, comparative biology and taxonomic classification.</title>
        <authorList>
            <person name="Goeker M."/>
        </authorList>
    </citation>
    <scope>NUCLEOTIDE SEQUENCE [LARGE SCALE GENOMIC DNA]</scope>
    <source>
        <strain evidence="1 2">DSM 18773</strain>
    </source>
</reference>
<sequence length="187" mass="20691">MKKTFWISVFVLTVLIAGAVFAVREVTYSQFEGAEDDAQAALDNTVLNQVQEAAPFTAGMEGFYFAGPDKQGHRVYVWTADNKVVATVYADQGLSKDQAVEAAKKPVWGKQLVREDLKNQPLQALAEVYHATPGPVLPTQVSEFSTAPSKYVWELYGKMANGEVGYTYLDFKSGDVLWQCLLTEPQK</sequence>
<evidence type="ECO:0000313" key="2">
    <source>
        <dbReference type="Proteomes" id="UP000245634"/>
    </source>
</evidence>
<name>A0A316DEI3_9BACL</name>
<dbReference type="Proteomes" id="UP000245634">
    <property type="component" value="Unassembled WGS sequence"/>
</dbReference>
<keyword evidence="2" id="KW-1185">Reference proteome</keyword>